<accession>A0A369KBX1</accession>
<name>A0A369KBX1_HYPMA</name>
<feature type="region of interest" description="Disordered" evidence="1">
    <location>
        <begin position="86"/>
        <end position="126"/>
    </location>
</feature>
<evidence type="ECO:0000256" key="1">
    <source>
        <dbReference type="SAM" id="MobiDB-lite"/>
    </source>
</evidence>
<feature type="region of interest" description="Disordered" evidence="1">
    <location>
        <begin position="1"/>
        <end position="52"/>
    </location>
</feature>
<dbReference type="EMBL" id="LUEZ02000007">
    <property type="protein sequence ID" value="RDB30155.1"/>
    <property type="molecule type" value="Genomic_DNA"/>
</dbReference>
<protein>
    <submittedName>
        <fullName evidence="2">Uncharacterized protein</fullName>
    </submittedName>
</protein>
<feature type="compositionally biased region" description="Basic and acidic residues" evidence="1">
    <location>
        <begin position="32"/>
        <end position="45"/>
    </location>
</feature>
<comment type="caution">
    <text evidence="2">The sequence shown here is derived from an EMBL/GenBank/DDBJ whole genome shotgun (WGS) entry which is preliminary data.</text>
</comment>
<feature type="compositionally biased region" description="Low complexity" evidence="1">
    <location>
        <begin position="102"/>
        <end position="126"/>
    </location>
</feature>
<dbReference type="Proteomes" id="UP000076154">
    <property type="component" value="Unassembled WGS sequence"/>
</dbReference>
<keyword evidence="3" id="KW-1185">Reference proteome</keyword>
<dbReference type="InParanoid" id="A0A369KBX1"/>
<gene>
    <name evidence="2" type="ORF">Hypma_012360</name>
</gene>
<proteinExistence type="predicted"/>
<evidence type="ECO:0000313" key="3">
    <source>
        <dbReference type="Proteomes" id="UP000076154"/>
    </source>
</evidence>
<sequence length="147" mass="15608">MNPTQKPKTPVELEAEAWTVGEQPTGSGVMKASDEARGAECEHQQEGQADEEPMRLRGGCWFPCAWPLCFTCWTATLIALGIGASEAADQDRRGRRPPPPQTETQQAQVPQAVPATAPMAAPTAQVPAQVPMPVPAAAAPPTDQKVQ</sequence>
<dbReference type="AlphaFoldDB" id="A0A369KBX1"/>
<reference evidence="2" key="1">
    <citation type="submission" date="2018-04" db="EMBL/GenBank/DDBJ databases">
        <title>Whole genome sequencing of Hypsizygus marmoreus.</title>
        <authorList>
            <person name="Choi I.-G."/>
            <person name="Min B."/>
            <person name="Kim J.-G."/>
            <person name="Kim S."/>
            <person name="Oh Y.-L."/>
            <person name="Kong W.-S."/>
            <person name="Park H."/>
            <person name="Jeong J."/>
            <person name="Song E.-S."/>
        </authorList>
    </citation>
    <scope>NUCLEOTIDE SEQUENCE [LARGE SCALE GENOMIC DNA]</scope>
    <source>
        <strain evidence="2">51987-8</strain>
    </source>
</reference>
<organism evidence="2 3">
    <name type="scientific">Hypsizygus marmoreus</name>
    <name type="common">White beech mushroom</name>
    <name type="synonym">Agaricus marmoreus</name>
    <dbReference type="NCBI Taxonomy" id="39966"/>
    <lineage>
        <taxon>Eukaryota</taxon>
        <taxon>Fungi</taxon>
        <taxon>Dikarya</taxon>
        <taxon>Basidiomycota</taxon>
        <taxon>Agaricomycotina</taxon>
        <taxon>Agaricomycetes</taxon>
        <taxon>Agaricomycetidae</taxon>
        <taxon>Agaricales</taxon>
        <taxon>Tricholomatineae</taxon>
        <taxon>Lyophyllaceae</taxon>
        <taxon>Hypsizygus</taxon>
    </lineage>
</organism>
<evidence type="ECO:0000313" key="2">
    <source>
        <dbReference type="EMBL" id="RDB30155.1"/>
    </source>
</evidence>